<name>A0ABW8YWF6_9FLAO</name>
<dbReference type="EMBL" id="JBELPZ010000003">
    <property type="protein sequence ID" value="MFL9843827.1"/>
    <property type="molecule type" value="Genomic_DNA"/>
</dbReference>
<evidence type="ECO:0000313" key="3">
    <source>
        <dbReference type="Proteomes" id="UP001629156"/>
    </source>
</evidence>
<evidence type="ECO:0008006" key="4">
    <source>
        <dbReference type="Google" id="ProtNLM"/>
    </source>
</evidence>
<keyword evidence="1" id="KW-0732">Signal</keyword>
<evidence type="ECO:0000313" key="2">
    <source>
        <dbReference type="EMBL" id="MFL9843827.1"/>
    </source>
</evidence>
<reference evidence="2 3" key="1">
    <citation type="submission" date="2024-06" db="EMBL/GenBank/DDBJ databases">
        <authorList>
            <person name="Kaempfer P."/>
            <person name="Viver T."/>
        </authorList>
    </citation>
    <scope>NUCLEOTIDE SEQUENCE [LARGE SCALE GENOMIC DNA]</scope>
    <source>
        <strain evidence="2 3">ST-119</strain>
    </source>
</reference>
<organism evidence="2 3">
    <name type="scientific">Flavobacterium rhizosphaerae</name>
    <dbReference type="NCBI Taxonomy" id="3163298"/>
    <lineage>
        <taxon>Bacteria</taxon>
        <taxon>Pseudomonadati</taxon>
        <taxon>Bacteroidota</taxon>
        <taxon>Flavobacteriia</taxon>
        <taxon>Flavobacteriales</taxon>
        <taxon>Flavobacteriaceae</taxon>
        <taxon>Flavobacterium</taxon>
    </lineage>
</organism>
<gene>
    <name evidence="2" type="ORF">ABS766_05280</name>
</gene>
<sequence>MKSLQFRSFLLLCFTMFFCVISTAQNDKLKIEKALTDYFFLERENIHVQFDKTTFMTSEEVWFKGYVFHRKKNVPFFSTINIFASLMDEKGTVIETKLLYGNIGSFSGSFKLKDTYKSGHYYLQFYTNWMNNFTEDESAVYHITIINSETGAGNILAKAPADSIKISLHPESGILLEDNNNVLGLKIADCNNEPLPVTFADIVDPSGNKIKTIPVNSLGYGRIEIPMGTPPGCKVTVTIDGKEYNEPLPEAKKTGFIISTNSYALTDKTLVTLKTTPLTLKGNGNQPLYLMVHQDDKAVIYDVDFANNTELKLLLPNTDLVEGLNTIRLLDSSMKQLAERLVYAYPAADMPHTEVKAEKQYSALTLNGKAGAPFMNLSISALPEDTRAYNEDNDIYSSFKILPYIEGHPKISGKYYFTTISKGKMFELDLFLLCQKDKYQWHDILNNPPKSNYTFDMGLTLQGSLPKQYSKIKSTKIRLYSLSSVLDESTDVDDKGEFTFDNLIIPDSSAVMFTLIIPGKKTEEISLKPKMPNVYRPYIKKYQPPVRCYTPIAEDQAQMPMVYKDQIQLEEVVVEGTPLKYAKAAANRNLTGYKITDREINSFNSILNFIKFRSSFQVNDNSVNVTIYSSRNVYSINAGRPTPIIYLDDMQLLDYDILRTIALTEVEEIYMNAHAIVPSVRNHMGIIRIYRNHDYKSNSKGSGLTEVIIEKGFSQTIPFANVNYSSTSDEGYSNFGVIDWEPEIMAQEDSSFETAIPITGQNEIKLIIEGFTADGKLLSEIKTIKL</sequence>
<accession>A0ABW8YWF6</accession>
<dbReference type="Gene3D" id="2.60.40.1930">
    <property type="match status" value="1"/>
</dbReference>
<evidence type="ECO:0000256" key="1">
    <source>
        <dbReference type="SAM" id="SignalP"/>
    </source>
</evidence>
<feature type="chain" id="PRO_5047385568" description="TonB-dependent receptor plug domain-containing protein" evidence="1">
    <location>
        <begin position="25"/>
        <end position="786"/>
    </location>
</feature>
<dbReference type="Proteomes" id="UP001629156">
    <property type="component" value="Unassembled WGS sequence"/>
</dbReference>
<comment type="caution">
    <text evidence="2">The sequence shown here is derived from an EMBL/GenBank/DDBJ whole genome shotgun (WGS) entry which is preliminary data.</text>
</comment>
<protein>
    <recommendedName>
        <fullName evidence="4">TonB-dependent receptor plug domain-containing protein</fullName>
    </recommendedName>
</protein>
<dbReference type="RefSeq" id="WP_408084076.1">
    <property type="nucleotide sequence ID" value="NZ_JBELPZ010000003.1"/>
</dbReference>
<keyword evidence="3" id="KW-1185">Reference proteome</keyword>
<feature type="signal peptide" evidence="1">
    <location>
        <begin position="1"/>
        <end position="24"/>
    </location>
</feature>
<proteinExistence type="predicted"/>